<proteinExistence type="predicted"/>
<dbReference type="RefSeq" id="XP_012767046.1">
    <property type="nucleotide sequence ID" value="XM_012911592.1"/>
</dbReference>
<organism evidence="2 3">
    <name type="scientific">Babesia bigemina</name>
    <dbReference type="NCBI Taxonomy" id="5866"/>
    <lineage>
        <taxon>Eukaryota</taxon>
        <taxon>Sar</taxon>
        <taxon>Alveolata</taxon>
        <taxon>Apicomplexa</taxon>
        <taxon>Aconoidasida</taxon>
        <taxon>Piroplasmida</taxon>
        <taxon>Babesiidae</taxon>
        <taxon>Babesia</taxon>
    </lineage>
</organism>
<dbReference type="EMBL" id="LK391708">
    <property type="protein sequence ID" value="CDR94860.1"/>
    <property type="molecule type" value="Genomic_DNA"/>
</dbReference>
<dbReference type="Proteomes" id="UP000033188">
    <property type="component" value="Chromosome 2"/>
</dbReference>
<protein>
    <submittedName>
        <fullName evidence="2">Uncharacterized protein</fullName>
    </submittedName>
</protein>
<evidence type="ECO:0000313" key="2">
    <source>
        <dbReference type="EMBL" id="CDR94860.1"/>
    </source>
</evidence>
<evidence type="ECO:0000313" key="3">
    <source>
        <dbReference type="Proteomes" id="UP000033188"/>
    </source>
</evidence>
<accession>A0A061DAX0</accession>
<dbReference type="GeneID" id="24563401"/>
<keyword evidence="1" id="KW-0472">Membrane</keyword>
<evidence type="ECO:0000256" key="1">
    <source>
        <dbReference type="SAM" id="Phobius"/>
    </source>
</evidence>
<keyword evidence="3" id="KW-1185">Reference proteome</keyword>
<gene>
    <name evidence="2" type="ORF">BBBOND_0200170</name>
</gene>
<sequence>MAECVTRYSPSKCIGSSSQLHLSLKCTTYIVSLIIFSLFYINVTFKCDVNTEPQILTLTFKSHSCTLGKLLSCVLHNVFSSVLTCSQNSMSSLPKLKIKT</sequence>
<name>A0A061DAX0_BABBI</name>
<reference evidence="3" key="1">
    <citation type="submission" date="2014-06" db="EMBL/GenBank/DDBJ databases">
        <authorList>
            <person name="Aslett M."/>
            <person name="De Silva N."/>
        </authorList>
    </citation>
    <scope>NUCLEOTIDE SEQUENCE [LARGE SCALE GENOMIC DNA]</scope>
    <source>
        <strain evidence="3">Bond</strain>
    </source>
</reference>
<keyword evidence="1" id="KW-1133">Transmembrane helix</keyword>
<dbReference type="VEuPathDB" id="PiroplasmaDB:BBBOND_0200170"/>
<keyword evidence="1" id="KW-0812">Transmembrane</keyword>
<dbReference type="KEGG" id="bbig:BBBOND_0200170"/>
<dbReference type="AlphaFoldDB" id="A0A061DAX0"/>
<feature type="transmembrane region" description="Helical" evidence="1">
    <location>
        <begin position="26"/>
        <end position="45"/>
    </location>
</feature>